<organism evidence="2 3">
    <name type="scientific">Sulfitobacter mediterraneus</name>
    <dbReference type="NCBI Taxonomy" id="83219"/>
    <lineage>
        <taxon>Bacteria</taxon>
        <taxon>Pseudomonadati</taxon>
        <taxon>Pseudomonadota</taxon>
        <taxon>Alphaproteobacteria</taxon>
        <taxon>Rhodobacterales</taxon>
        <taxon>Roseobacteraceae</taxon>
        <taxon>Sulfitobacter</taxon>
    </lineage>
</organism>
<name>A0A061ST18_9RHOB</name>
<dbReference type="Gene3D" id="2.170.16.10">
    <property type="entry name" value="Hedgehog/Intein (Hint) domain"/>
    <property type="match status" value="1"/>
</dbReference>
<gene>
    <name evidence="2" type="ORF">PM02_04190</name>
</gene>
<sequence>MPTHNVKLYDVDPYSLFSQTIGGTANYTGPSTTTGTAAITDNGTGADGQHLDDENGGTVPVSVSINGGPVEASNSYATESWTLRDTVTGKEFQLVTLHVDSGSYAGYYTLSEIPLIAGRSYETLTFDETPETNIGDASFAYADYAEANGVVDGTSGDDVIDSNYNDDPANEMVDQGKFPVQSEFNWSDYGDERDLRGGVTQDTGEVRVQVSYSDVQTNEEFSSETSGGDDQIYVASGEPFANNSAGFLRQGGSTDPSTLTFDFSTENRAAFKGEVENVQFRISDIDGHFTNDAENGYNNFQDVITITAVDEAGNPVQVNITPGSNMTVTGNTITGNMNSSDPWMADSSALIEIAGPVSSITVTYGNNGDTNQYVHFSDVHFEAVPQENFDDSIEAGAGDDLIYAGEGNDWVHGGTGNDTIYGEAGSDSLAGNEGDDTFYVGGGDSAHGDDGDDTFIIDGSELNGGTIGVLGGEGDETTGDTLDFGGHLLAGSVVITDGDDVNGGKTGTAQLTDGTTVNFSQIEQIICFARGSRIETPFGPRRVQDLKAGDLVLTRDNGPQPIRWVGTKTVEGRGNLAPITFAKGSIGNSHALQVSPQHRMLINDYRVALLFGQREVIAAASFLVNGSDITQQETDSVTYYHLLFDHHEIIKSAGAWSESYQPGDYSLTGLDPEAREEVFALFPDLRSDPGAFGPSARQNLTCGSARLLVA</sequence>
<evidence type="ECO:0000313" key="2">
    <source>
        <dbReference type="EMBL" id="KAJ04037.1"/>
    </source>
</evidence>
<dbReference type="Pfam" id="PF13403">
    <property type="entry name" value="Hint_2"/>
    <property type="match status" value="1"/>
</dbReference>
<reference evidence="2 3" key="1">
    <citation type="journal article" date="2014" name="Genome Announc.">
        <title>Draft Genome Sequences of Two Isolates of the Roseobacter Group, Sulfitobacter sp. Strains 3SOLIMAR09 and 1FIGIMAR09, from Harbors of Mallorca Island (Mediterranean Sea).</title>
        <authorList>
            <person name="Mas-Llado M."/>
            <person name="Pina-Villalonga J.M."/>
            <person name="Brunet-Galmes I."/>
            <person name="Nogales B."/>
            <person name="Bosch R."/>
        </authorList>
    </citation>
    <scope>NUCLEOTIDE SEQUENCE [LARGE SCALE GENOMIC DNA]</scope>
    <source>
        <strain evidence="2 3">1FIGIMAR09</strain>
    </source>
</reference>
<evidence type="ECO:0000313" key="3">
    <source>
        <dbReference type="Proteomes" id="UP000027337"/>
    </source>
</evidence>
<dbReference type="Gene3D" id="2.150.10.10">
    <property type="entry name" value="Serralysin-like metalloprotease, C-terminal"/>
    <property type="match status" value="1"/>
</dbReference>
<dbReference type="InterPro" id="IPR036844">
    <property type="entry name" value="Hint_dom_sf"/>
</dbReference>
<dbReference type="STRING" id="83219.PM02_04190"/>
<proteinExistence type="predicted"/>
<dbReference type="InterPro" id="IPR011049">
    <property type="entry name" value="Serralysin-like_metalloprot_C"/>
</dbReference>
<dbReference type="PRINTS" id="PR00313">
    <property type="entry name" value="CABNDNGRPT"/>
</dbReference>
<dbReference type="Pfam" id="PF00353">
    <property type="entry name" value="HemolysinCabind"/>
    <property type="match status" value="1"/>
</dbReference>
<dbReference type="eggNOG" id="COG2931">
    <property type="taxonomic scope" value="Bacteria"/>
</dbReference>
<dbReference type="Proteomes" id="UP000027337">
    <property type="component" value="Unassembled WGS sequence"/>
</dbReference>
<dbReference type="GO" id="GO:0005509">
    <property type="term" value="F:calcium ion binding"/>
    <property type="evidence" value="ECO:0007669"/>
    <property type="project" value="InterPro"/>
</dbReference>
<protein>
    <recommendedName>
        <fullName evidence="1">Hedgehog/Intein (Hint) domain-containing protein</fullName>
    </recommendedName>
</protein>
<dbReference type="EMBL" id="JEMU01000003">
    <property type="protein sequence ID" value="KAJ04037.1"/>
    <property type="molecule type" value="Genomic_DNA"/>
</dbReference>
<dbReference type="RefSeq" id="WP_037905628.1">
    <property type="nucleotide sequence ID" value="NZ_JEMU01000003.1"/>
</dbReference>
<comment type="caution">
    <text evidence="2">The sequence shown here is derived from an EMBL/GenBank/DDBJ whole genome shotgun (WGS) entry which is preliminary data.</text>
</comment>
<keyword evidence="3" id="KW-1185">Reference proteome</keyword>
<feature type="domain" description="Hedgehog/Intein (Hint)" evidence="1">
    <location>
        <begin position="526"/>
        <end position="664"/>
    </location>
</feature>
<evidence type="ECO:0000259" key="1">
    <source>
        <dbReference type="Pfam" id="PF13403"/>
    </source>
</evidence>
<accession>A0A061ST18</accession>
<dbReference type="InterPro" id="IPR028992">
    <property type="entry name" value="Hedgehog/Intein_dom"/>
</dbReference>
<dbReference type="SUPFAM" id="SSF51120">
    <property type="entry name" value="beta-Roll"/>
    <property type="match status" value="1"/>
</dbReference>
<dbReference type="AlphaFoldDB" id="A0A061ST18"/>
<dbReference type="InterPro" id="IPR001343">
    <property type="entry name" value="Hemolysn_Ca-bd"/>
</dbReference>
<dbReference type="SUPFAM" id="SSF51294">
    <property type="entry name" value="Hedgehog/intein (Hint) domain"/>
    <property type="match status" value="1"/>
</dbReference>